<dbReference type="SMART" id="SM00354">
    <property type="entry name" value="HTH_LACI"/>
    <property type="match status" value="1"/>
</dbReference>
<dbReference type="GO" id="GO:0000976">
    <property type="term" value="F:transcription cis-regulatory region binding"/>
    <property type="evidence" value="ECO:0007669"/>
    <property type="project" value="TreeGrafter"/>
</dbReference>
<dbReference type="SUPFAM" id="SSF53822">
    <property type="entry name" value="Periplasmic binding protein-like I"/>
    <property type="match status" value="1"/>
</dbReference>
<dbReference type="InterPro" id="IPR028082">
    <property type="entry name" value="Peripla_BP_I"/>
</dbReference>
<feature type="compositionally biased region" description="Basic residues" evidence="5">
    <location>
        <begin position="452"/>
        <end position="468"/>
    </location>
</feature>
<dbReference type="KEGG" id="psuu:Psuf_092720"/>
<keyword evidence="1" id="KW-0678">Repressor</keyword>
<accession>A0A6F8Z0Z2</accession>
<keyword evidence="8" id="KW-1185">Reference proteome</keyword>
<dbReference type="Pfam" id="PF00356">
    <property type="entry name" value="LacI"/>
    <property type="match status" value="1"/>
</dbReference>
<dbReference type="SUPFAM" id="SSF47413">
    <property type="entry name" value="lambda repressor-like DNA-binding domains"/>
    <property type="match status" value="1"/>
</dbReference>
<dbReference type="GO" id="GO:0003700">
    <property type="term" value="F:DNA-binding transcription factor activity"/>
    <property type="evidence" value="ECO:0007669"/>
    <property type="project" value="TreeGrafter"/>
</dbReference>
<evidence type="ECO:0000259" key="6">
    <source>
        <dbReference type="PROSITE" id="PS50932"/>
    </source>
</evidence>
<dbReference type="Pfam" id="PF00532">
    <property type="entry name" value="Peripla_BP_1"/>
    <property type="match status" value="1"/>
</dbReference>
<dbReference type="Proteomes" id="UP000503011">
    <property type="component" value="Chromosome"/>
</dbReference>
<keyword evidence="2" id="KW-0805">Transcription regulation</keyword>
<dbReference type="Gene3D" id="1.10.260.40">
    <property type="entry name" value="lambda repressor-like DNA-binding domains"/>
    <property type="match status" value="1"/>
</dbReference>
<protein>
    <recommendedName>
        <fullName evidence="6">HTH lacI-type domain-containing protein</fullName>
    </recommendedName>
</protein>
<reference evidence="7 8" key="2">
    <citation type="submission" date="2020-03" db="EMBL/GenBank/DDBJ databases">
        <authorList>
            <person name="Ichikawa N."/>
            <person name="Kimura A."/>
            <person name="Kitahashi Y."/>
            <person name="Uohara A."/>
        </authorList>
    </citation>
    <scope>NUCLEOTIDE SEQUENCE [LARGE SCALE GENOMIC DNA]</scope>
    <source>
        <strain evidence="7 8">NBRC 105367</strain>
    </source>
</reference>
<name>A0A6F8Z0Z2_9ACTN</name>
<dbReference type="EMBL" id="AP022871">
    <property type="protein sequence ID" value="BCB91959.1"/>
    <property type="molecule type" value="Genomic_DNA"/>
</dbReference>
<evidence type="ECO:0000313" key="8">
    <source>
        <dbReference type="Proteomes" id="UP000503011"/>
    </source>
</evidence>
<proteinExistence type="predicted"/>
<dbReference type="PROSITE" id="PS00356">
    <property type="entry name" value="HTH_LACI_1"/>
    <property type="match status" value="1"/>
</dbReference>
<dbReference type="InterPro" id="IPR001761">
    <property type="entry name" value="Peripla_BP/Lac1_sug-bd_dom"/>
</dbReference>
<evidence type="ECO:0000256" key="5">
    <source>
        <dbReference type="SAM" id="MobiDB-lite"/>
    </source>
</evidence>
<feature type="compositionally biased region" description="Low complexity" evidence="5">
    <location>
        <begin position="419"/>
        <end position="451"/>
    </location>
</feature>
<evidence type="ECO:0000313" key="7">
    <source>
        <dbReference type="EMBL" id="BCB91959.1"/>
    </source>
</evidence>
<dbReference type="InterPro" id="IPR010982">
    <property type="entry name" value="Lambda_DNA-bd_dom_sf"/>
</dbReference>
<evidence type="ECO:0000256" key="3">
    <source>
        <dbReference type="ARBA" id="ARBA00023125"/>
    </source>
</evidence>
<feature type="compositionally biased region" description="Low complexity" evidence="5">
    <location>
        <begin position="335"/>
        <end position="354"/>
    </location>
</feature>
<dbReference type="CDD" id="cd06267">
    <property type="entry name" value="PBP1_LacI_sugar_binding-like"/>
    <property type="match status" value="1"/>
</dbReference>
<feature type="domain" description="HTH lacI-type" evidence="6">
    <location>
        <begin position="24"/>
        <end position="78"/>
    </location>
</feature>
<dbReference type="RefSeq" id="WP_173165599.1">
    <property type="nucleotide sequence ID" value="NZ_AP022871.1"/>
</dbReference>
<feature type="compositionally biased region" description="Polar residues" evidence="5">
    <location>
        <begin position="1"/>
        <end position="12"/>
    </location>
</feature>
<gene>
    <name evidence="7" type="ORF">Psuf_092720</name>
</gene>
<evidence type="ECO:0000256" key="4">
    <source>
        <dbReference type="ARBA" id="ARBA00023163"/>
    </source>
</evidence>
<dbReference type="InterPro" id="IPR000843">
    <property type="entry name" value="HTH_LacI"/>
</dbReference>
<keyword evidence="4" id="KW-0804">Transcription</keyword>
<evidence type="ECO:0000256" key="1">
    <source>
        <dbReference type="ARBA" id="ARBA00022491"/>
    </source>
</evidence>
<feature type="compositionally biased region" description="Pro residues" evidence="5">
    <location>
        <begin position="405"/>
        <end position="418"/>
    </location>
</feature>
<evidence type="ECO:0000256" key="2">
    <source>
        <dbReference type="ARBA" id="ARBA00023015"/>
    </source>
</evidence>
<dbReference type="PANTHER" id="PTHR30146">
    <property type="entry name" value="LACI-RELATED TRANSCRIPTIONAL REPRESSOR"/>
    <property type="match status" value="1"/>
</dbReference>
<dbReference type="AlphaFoldDB" id="A0A6F8Z0Z2"/>
<sequence length="468" mass="50904">MNTEGHTPQPRTGSDDGAPPHGAVRLVDIARHAKVSMKTVSRVLNDEPYVTARTREKVEAAARELGYVADARARALRLNKSGFIGLLIPDIRNGYYALLIRAFEERVRAQGLTLLLGDSDERVEQEEEYLRVFRQQRVEGIFVVPVGAPSLATAAEEVPTVMVDRTVTAARGRAGEVLANDRQAAETLVQHMVRDHGVRQVALLAGRTSTSGIRQRQAGYTRVMRQAGLPTVMSTGHVTPEEAAAGALAMFQNLRPPFGVLCTGNRMFWGAMAAIAQLGLRIPADVVVTTFDSIGEATVTGLVPTFAVTSSAEVADRALELFAERQATPAPPPAGSSSTTTSSTDRRAAATSSGRRSRSARRPWPRPYNPNRSTVRAEPRGGRPPIPARLHTRRARCTTPENGWRPPPHSLPRSPSPPAVTTADPAPVPAATRRGRTGSRWCSSRWTTRTSARWRRARRRRPRSPASS</sequence>
<feature type="region of interest" description="Disordered" evidence="5">
    <location>
        <begin position="1"/>
        <end position="21"/>
    </location>
</feature>
<feature type="compositionally biased region" description="Basic residues" evidence="5">
    <location>
        <begin position="355"/>
        <end position="364"/>
    </location>
</feature>
<dbReference type="Gene3D" id="3.40.50.2300">
    <property type="match status" value="2"/>
</dbReference>
<dbReference type="CDD" id="cd01392">
    <property type="entry name" value="HTH_LacI"/>
    <property type="match status" value="1"/>
</dbReference>
<organism evidence="7 8">
    <name type="scientific">Phytohabitans suffuscus</name>
    <dbReference type="NCBI Taxonomy" id="624315"/>
    <lineage>
        <taxon>Bacteria</taxon>
        <taxon>Bacillati</taxon>
        <taxon>Actinomycetota</taxon>
        <taxon>Actinomycetes</taxon>
        <taxon>Micromonosporales</taxon>
        <taxon>Micromonosporaceae</taxon>
    </lineage>
</organism>
<dbReference type="PROSITE" id="PS50932">
    <property type="entry name" value="HTH_LACI_2"/>
    <property type="match status" value="1"/>
</dbReference>
<reference evidence="7 8" key="1">
    <citation type="submission" date="2020-03" db="EMBL/GenBank/DDBJ databases">
        <title>Whole genome shotgun sequence of Phytohabitans suffuscus NBRC 105367.</title>
        <authorList>
            <person name="Komaki H."/>
            <person name="Tamura T."/>
        </authorList>
    </citation>
    <scope>NUCLEOTIDE SEQUENCE [LARGE SCALE GENOMIC DNA]</scope>
    <source>
        <strain evidence="7 8">NBRC 105367</strain>
    </source>
</reference>
<dbReference type="PANTHER" id="PTHR30146:SF148">
    <property type="entry name" value="HTH-TYPE TRANSCRIPTIONAL REPRESSOR PURR-RELATED"/>
    <property type="match status" value="1"/>
</dbReference>
<keyword evidence="3" id="KW-0238">DNA-binding</keyword>
<feature type="region of interest" description="Disordered" evidence="5">
    <location>
        <begin position="324"/>
        <end position="468"/>
    </location>
</feature>